<dbReference type="SUPFAM" id="SSF53335">
    <property type="entry name" value="S-adenosyl-L-methionine-dependent methyltransferases"/>
    <property type="match status" value="1"/>
</dbReference>
<dbReference type="CDD" id="cd00165">
    <property type="entry name" value="S4"/>
    <property type="match status" value="1"/>
</dbReference>
<dbReference type="RefSeq" id="WP_037299357.1">
    <property type="nucleotide sequence ID" value="NZ_ATAX01000025.1"/>
</dbReference>
<dbReference type="EMBL" id="ATAX01000025">
    <property type="protein sequence ID" value="EWM53496.1"/>
    <property type="molecule type" value="Genomic_DNA"/>
</dbReference>
<dbReference type="InterPro" id="IPR004538">
    <property type="entry name" value="Hemolysin_A/TlyA"/>
</dbReference>
<dbReference type="Proteomes" id="UP000019365">
    <property type="component" value="Unassembled WGS sequence"/>
</dbReference>
<dbReference type="InterPro" id="IPR002877">
    <property type="entry name" value="RNA_MeTrfase_FtsJ_dom"/>
</dbReference>
<dbReference type="Pfam" id="PF01728">
    <property type="entry name" value="FtsJ"/>
    <property type="match status" value="1"/>
</dbReference>
<evidence type="ECO:0000256" key="3">
    <source>
        <dbReference type="PROSITE-ProRule" id="PRU00182"/>
    </source>
</evidence>
<feature type="domain" description="RNA-binding S4" evidence="4">
    <location>
        <begin position="2"/>
        <end position="66"/>
    </location>
</feature>
<evidence type="ECO:0000313" key="5">
    <source>
        <dbReference type="EMBL" id="EWM53496.1"/>
    </source>
</evidence>
<protein>
    <recommendedName>
        <fullName evidence="4">RNA-binding S4 domain-containing protein</fullName>
    </recommendedName>
</protein>
<dbReference type="InterPro" id="IPR002942">
    <property type="entry name" value="S4_RNA-bd"/>
</dbReference>
<sequence length="261" mass="28513">MARLDSELVARGIARSRERAKEMIRSGCITVNGNIARKPSGDVSEEDFIESSEDELYVGRGAFKLEKAYEEFGLDIEGKVCLDIGASTGGFTDFMLRHGAKKVYAVDVGHGQLADVLVSNTRVVNMEGTDIRDITAEDIGGQADFISVDVSFISLTKVLPKVWELLAEDGCAAVLIKPQFEAGRSDIGKKGIVKDKKVHIRVLSEIDSFASSLGFTAERYTFSPVRGGSGNIEYLVKLRKSAGEHIIHDFKELTDSSFTKL</sequence>
<dbReference type="GO" id="GO:0003723">
    <property type="term" value="F:RNA binding"/>
    <property type="evidence" value="ECO:0007669"/>
    <property type="project" value="UniProtKB-KW"/>
</dbReference>
<dbReference type="PROSITE" id="PS50889">
    <property type="entry name" value="S4"/>
    <property type="match status" value="1"/>
</dbReference>
<accession>W7UEB3</accession>
<gene>
    <name evidence="5" type="ORF">RF007C_07390</name>
</gene>
<dbReference type="eggNOG" id="COG1189">
    <property type="taxonomic scope" value="Bacteria"/>
</dbReference>
<dbReference type="SMART" id="SM00363">
    <property type="entry name" value="S4"/>
    <property type="match status" value="1"/>
</dbReference>
<dbReference type="PATRIC" id="fig|1341157.4.peg.1904"/>
<dbReference type="CDD" id="cd02440">
    <property type="entry name" value="AdoMet_MTases"/>
    <property type="match status" value="1"/>
</dbReference>
<reference evidence="5 6" key="1">
    <citation type="journal article" date="2014" name="PLoS ONE">
        <title>Rumen cellulosomics: divergent fiber-degrading strategies revealed by comparative genome-wide analysis of six ruminococcal strains.</title>
        <authorList>
            <person name="Dassa B."/>
            <person name="Borovok I."/>
            <person name="Ruimy-Israeli V."/>
            <person name="Lamed R."/>
            <person name="Flint H.J."/>
            <person name="Duncan S.H."/>
            <person name="Henrissat B."/>
            <person name="Coutinho P."/>
            <person name="Morrison M."/>
            <person name="Mosoni P."/>
            <person name="Yeoman C.J."/>
            <person name="White B.A."/>
            <person name="Bayer E.A."/>
        </authorList>
    </citation>
    <scope>NUCLEOTIDE SEQUENCE [LARGE SCALE GENOMIC DNA]</scope>
    <source>
        <strain evidence="5 6">007c</strain>
    </source>
</reference>
<dbReference type="PANTHER" id="PTHR32319:SF0">
    <property type="entry name" value="BACTERIAL HEMOLYSIN-LIKE PROTEIN"/>
    <property type="match status" value="1"/>
</dbReference>
<dbReference type="PIRSF" id="PIRSF005578">
    <property type="entry name" value="TlyA"/>
    <property type="match status" value="1"/>
</dbReference>
<comment type="caution">
    <text evidence="5">The sequence shown here is derived from an EMBL/GenBank/DDBJ whole genome shotgun (WGS) entry which is preliminary data.</text>
</comment>
<evidence type="ECO:0000313" key="6">
    <source>
        <dbReference type="Proteomes" id="UP000019365"/>
    </source>
</evidence>
<dbReference type="OrthoDB" id="9784736at2"/>
<dbReference type="GO" id="GO:0008168">
    <property type="term" value="F:methyltransferase activity"/>
    <property type="evidence" value="ECO:0007669"/>
    <property type="project" value="InterPro"/>
</dbReference>
<evidence type="ECO:0000256" key="1">
    <source>
        <dbReference type="ARBA" id="ARBA00022884"/>
    </source>
</evidence>
<name>W7UEB3_RUMFL</name>
<evidence type="ECO:0000256" key="2">
    <source>
        <dbReference type="ARBA" id="ARBA00029460"/>
    </source>
</evidence>
<comment type="similarity">
    <text evidence="2">Belongs to the TlyA family.</text>
</comment>
<organism evidence="5 6">
    <name type="scientific">Ruminococcus flavefaciens 007c</name>
    <dbReference type="NCBI Taxonomy" id="1341157"/>
    <lineage>
        <taxon>Bacteria</taxon>
        <taxon>Bacillati</taxon>
        <taxon>Bacillota</taxon>
        <taxon>Clostridia</taxon>
        <taxon>Eubacteriales</taxon>
        <taxon>Oscillospiraceae</taxon>
        <taxon>Ruminococcus</taxon>
    </lineage>
</organism>
<dbReference type="Gene3D" id="3.40.50.150">
    <property type="entry name" value="Vaccinia Virus protein VP39"/>
    <property type="match status" value="1"/>
</dbReference>
<dbReference type="AlphaFoldDB" id="W7UEB3"/>
<dbReference type="InterPro" id="IPR029063">
    <property type="entry name" value="SAM-dependent_MTases_sf"/>
</dbReference>
<dbReference type="PANTHER" id="PTHR32319">
    <property type="entry name" value="BACTERIAL HEMOLYSIN-LIKE PROTEIN"/>
    <property type="match status" value="1"/>
</dbReference>
<dbReference type="NCBIfam" id="TIGR00478">
    <property type="entry name" value="tly"/>
    <property type="match status" value="1"/>
</dbReference>
<proteinExistence type="inferred from homology"/>
<dbReference type="Gene3D" id="3.10.290.10">
    <property type="entry name" value="RNA-binding S4 domain"/>
    <property type="match status" value="1"/>
</dbReference>
<keyword evidence="6" id="KW-1185">Reference proteome</keyword>
<keyword evidence="1 3" id="KW-0694">RNA-binding</keyword>
<dbReference type="InterPro" id="IPR036986">
    <property type="entry name" value="S4_RNA-bd_sf"/>
</dbReference>
<dbReference type="GO" id="GO:0032259">
    <property type="term" value="P:methylation"/>
    <property type="evidence" value="ECO:0007669"/>
    <property type="project" value="InterPro"/>
</dbReference>
<dbReference type="InterPro" id="IPR047048">
    <property type="entry name" value="TlyA"/>
</dbReference>
<evidence type="ECO:0000259" key="4">
    <source>
        <dbReference type="SMART" id="SM00363"/>
    </source>
</evidence>
<dbReference type="Pfam" id="PF01479">
    <property type="entry name" value="S4"/>
    <property type="match status" value="1"/>
</dbReference>